<sequence>MSSTALVPYICYAHPNGLRSNLKYTNVFCRTDEHTAMVIAGSLLLAFGVCGFWGFAAYLAHMCPKWCSTGNFRRVQSARFLLGRFRLDVWWYGVPLLLRGPLLALTVVVAPDYPAVQCLACQIILMTFMAVQIYNWPWKAPILNVVDMVVCFLLVILVAVAGFYVPAVTDGLKTFFEVFNIVALSGLLVLVGVMILASVLALFYRAAIGSQQELKIMTVGKTPPPSQVASVLVRQIAALVSKSDEQMAAKLEKLGVYDLQALQLASSILQNEVVDATDAIEPTRSSRSTSRITSQALAPAPKKKAEPEPPKPELDKDDEDPNKAKQATV</sequence>
<keyword evidence="5" id="KW-0675">Receptor</keyword>
<keyword evidence="2" id="KW-0472">Membrane</keyword>
<protein>
    <submittedName>
        <fullName evidence="5">Tyrosine-protein kinase ephrin type A/B receptor-like domain-containing protein</fullName>
    </submittedName>
</protein>
<keyword evidence="2" id="KW-0812">Transmembrane</keyword>
<keyword evidence="6" id="KW-1185">Reference proteome</keyword>
<feature type="transmembrane region" description="Helical" evidence="2">
    <location>
        <begin position="89"/>
        <end position="108"/>
    </location>
</feature>
<evidence type="ECO:0000313" key="5">
    <source>
        <dbReference type="EMBL" id="CAL4774806.1"/>
    </source>
</evidence>
<accession>A0A9P1C9J0</accession>
<feature type="compositionally biased region" description="Low complexity" evidence="1">
    <location>
        <begin position="283"/>
        <end position="300"/>
    </location>
</feature>
<dbReference type="EMBL" id="CAMXCT030001172">
    <property type="protein sequence ID" value="CAL4774806.1"/>
    <property type="molecule type" value="Genomic_DNA"/>
</dbReference>
<dbReference type="OrthoDB" id="447656at2759"/>
<evidence type="ECO:0000313" key="4">
    <source>
        <dbReference type="EMBL" id="CAL1140869.1"/>
    </source>
</evidence>
<name>A0A9P1C9J0_9DINO</name>
<dbReference type="GO" id="GO:0016301">
    <property type="term" value="F:kinase activity"/>
    <property type="evidence" value="ECO:0007669"/>
    <property type="project" value="UniProtKB-KW"/>
</dbReference>
<proteinExistence type="predicted"/>
<feature type="compositionally biased region" description="Basic and acidic residues" evidence="1">
    <location>
        <begin position="303"/>
        <end position="314"/>
    </location>
</feature>
<dbReference type="EMBL" id="CAMXCT010001172">
    <property type="protein sequence ID" value="CAI3987494.1"/>
    <property type="molecule type" value="Genomic_DNA"/>
</dbReference>
<feature type="transmembrane region" description="Helical" evidence="2">
    <location>
        <begin position="145"/>
        <end position="166"/>
    </location>
</feature>
<reference evidence="3" key="1">
    <citation type="submission" date="2022-10" db="EMBL/GenBank/DDBJ databases">
        <authorList>
            <person name="Chen Y."/>
            <person name="Dougan E. K."/>
            <person name="Chan C."/>
            <person name="Rhodes N."/>
            <person name="Thang M."/>
        </authorList>
    </citation>
    <scope>NUCLEOTIDE SEQUENCE</scope>
</reference>
<evidence type="ECO:0000256" key="1">
    <source>
        <dbReference type="SAM" id="MobiDB-lite"/>
    </source>
</evidence>
<dbReference type="Proteomes" id="UP001152797">
    <property type="component" value="Unassembled WGS sequence"/>
</dbReference>
<comment type="caution">
    <text evidence="3">The sequence shown here is derived from an EMBL/GenBank/DDBJ whole genome shotgun (WGS) entry which is preliminary data.</text>
</comment>
<dbReference type="EMBL" id="CAMXCT020001172">
    <property type="protein sequence ID" value="CAL1140869.1"/>
    <property type="molecule type" value="Genomic_DNA"/>
</dbReference>
<feature type="transmembrane region" description="Helical" evidence="2">
    <location>
        <begin position="36"/>
        <end position="60"/>
    </location>
</feature>
<keyword evidence="5" id="KW-0418">Kinase</keyword>
<reference evidence="4" key="2">
    <citation type="submission" date="2024-04" db="EMBL/GenBank/DDBJ databases">
        <authorList>
            <person name="Chen Y."/>
            <person name="Shah S."/>
            <person name="Dougan E. K."/>
            <person name="Thang M."/>
            <person name="Chan C."/>
        </authorList>
    </citation>
    <scope>NUCLEOTIDE SEQUENCE [LARGE SCALE GENOMIC DNA]</scope>
</reference>
<feature type="transmembrane region" description="Helical" evidence="2">
    <location>
        <begin position="178"/>
        <end position="204"/>
    </location>
</feature>
<keyword evidence="2" id="KW-1133">Transmembrane helix</keyword>
<gene>
    <name evidence="3" type="ORF">C1SCF055_LOCUS14761</name>
</gene>
<evidence type="ECO:0000313" key="3">
    <source>
        <dbReference type="EMBL" id="CAI3987494.1"/>
    </source>
</evidence>
<organism evidence="3">
    <name type="scientific">Cladocopium goreaui</name>
    <dbReference type="NCBI Taxonomy" id="2562237"/>
    <lineage>
        <taxon>Eukaryota</taxon>
        <taxon>Sar</taxon>
        <taxon>Alveolata</taxon>
        <taxon>Dinophyceae</taxon>
        <taxon>Suessiales</taxon>
        <taxon>Symbiodiniaceae</taxon>
        <taxon>Cladocopium</taxon>
    </lineage>
</organism>
<evidence type="ECO:0000313" key="6">
    <source>
        <dbReference type="Proteomes" id="UP001152797"/>
    </source>
</evidence>
<keyword evidence="5" id="KW-0808">Transferase</keyword>
<dbReference type="AlphaFoldDB" id="A0A9P1C9J0"/>
<evidence type="ECO:0000256" key="2">
    <source>
        <dbReference type="SAM" id="Phobius"/>
    </source>
</evidence>
<feature type="transmembrane region" description="Helical" evidence="2">
    <location>
        <begin position="114"/>
        <end position="133"/>
    </location>
</feature>
<feature type="region of interest" description="Disordered" evidence="1">
    <location>
        <begin position="280"/>
        <end position="329"/>
    </location>
</feature>